<organism evidence="1 2">
    <name type="scientific">Deerpox virus (strain Mule deer/United States/W-848-83/1983)</name>
    <name type="common">DPV</name>
    <dbReference type="NCBI Taxonomy" id="305674"/>
    <lineage>
        <taxon>Viruses</taxon>
        <taxon>Varidnaviria</taxon>
        <taxon>Bamfordvirae</taxon>
        <taxon>Nucleocytoviricota</taxon>
        <taxon>Pokkesviricetes</taxon>
        <taxon>Chitovirales</taxon>
        <taxon>Poxviridae</taxon>
        <taxon>Chordopoxvirinae</taxon>
        <taxon>Cervidpoxvirus</taxon>
        <taxon>Cervidpoxvirus muledeerpox</taxon>
        <taxon>Mule deerpox virus</taxon>
    </lineage>
</organism>
<dbReference type="EMBL" id="AY689436">
    <property type="protein sequence ID" value="ABI99193.1"/>
    <property type="molecule type" value="Genomic_DNA"/>
</dbReference>
<dbReference type="Pfam" id="PF04596">
    <property type="entry name" value="Pox_F15"/>
    <property type="match status" value="1"/>
</dbReference>
<evidence type="ECO:0000313" key="2">
    <source>
        <dbReference type="Proteomes" id="UP000000866"/>
    </source>
</evidence>
<dbReference type="GeneID" id="3346429"/>
<dbReference type="PIRSF" id="PIRSF015694">
    <property type="entry name" value="VAC_F15L"/>
    <property type="match status" value="1"/>
</dbReference>
<name>Q08FW4_DPV83</name>
<gene>
    <name evidence="1" type="ORF">DpV83gp037</name>
</gene>
<evidence type="ECO:0000313" key="1">
    <source>
        <dbReference type="EMBL" id="ABI99193.1"/>
    </source>
</evidence>
<reference evidence="1 2" key="1">
    <citation type="journal article" date="2005" name="J. Virol.">
        <title>Genome of deerpox virus.</title>
        <authorList>
            <person name="Afonso C.L."/>
            <person name="Delhon G."/>
            <person name="Tulman E.R."/>
            <person name="Lu Z."/>
            <person name="Zsak A."/>
            <person name="Becerra V.M."/>
            <person name="Zsak L."/>
            <person name="Kutish G.F."/>
            <person name="Rock D.L."/>
        </authorList>
    </citation>
    <scope>NUCLEOTIDE SEQUENCE [LARGE SCALE GENOMIC DNA]</scope>
    <source>
        <strain evidence="2">Mule deer/United States/W-848-83/1983</strain>
    </source>
</reference>
<protein>
    <submittedName>
        <fullName evidence="1">Uncharacterized protein</fullName>
    </submittedName>
</protein>
<dbReference type="RefSeq" id="YP_227413.1">
    <property type="nucleotide sequence ID" value="NC_006966.1"/>
</dbReference>
<accession>Q08FW4</accession>
<sequence length="148" mass="17364">MDINKLEDIISLNPFKNMKKIKINLDDNCLLGNRCFVKIGNVRYIPTNSIETSESIMIRGHKFTLLELLYSPFHFQQSQHQYILPGFILTCIEKAKRNKNICKYCITDRGDGQDSLNINIFIQTIYTSIYIIIGLRIKYFWSSNFEIE</sequence>
<dbReference type="OrthoDB" id="15548at10239"/>
<dbReference type="InterPro" id="IPR007675">
    <property type="entry name" value="Poxvirus_F15"/>
</dbReference>
<dbReference type="KEGG" id="vg:3346429"/>
<organismHost>
    <name type="scientific">Odocoileus hemionus</name>
    <name type="common">Mule deer</name>
    <name type="synonym">Cervus hemionus</name>
    <dbReference type="NCBI Taxonomy" id="9872"/>
</organismHost>
<dbReference type="Proteomes" id="UP000000866">
    <property type="component" value="Segment"/>
</dbReference>
<keyword evidence="2" id="KW-1185">Reference proteome</keyword>
<proteinExistence type="predicted"/>